<dbReference type="InterPro" id="IPR036390">
    <property type="entry name" value="WH_DNA-bd_sf"/>
</dbReference>
<dbReference type="Gene3D" id="1.10.10.10">
    <property type="entry name" value="Winged helix-like DNA-binding domain superfamily/Winged helix DNA-binding domain"/>
    <property type="match status" value="1"/>
</dbReference>
<keyword evidence="3" id="KW-1185">Reference proteome</keyword>
<dbReference type="AlphaFoldDB" id="A0A1C5KBX6"/>
<name>A0A1C5KBX6_9ACTN</name>
<feature type="compositionally biased region" description="Low complexity" evidence="1">
    <location>
        <begin position="194"/>
        <end position="208"/>
    </location>
</feature>
<dbReference type="Pfam" id="PF12840">
    <property type="entry name" value="HTH_20"/>
    <property type="match status" value="1"/>
</dbReference>
<protein>
    <submittedName>
        <fullName evidence="2">Transcriptional regulator, ArsR family</fullName>
    </submittedName>
</protein>
<evidence type="ECO:0000313" key="2">
    <source>
        <dbReference type="EMBL" id="SCG80230.1"/>
    </source>
</evidence>
<evidence type="ECO:0000256" key="1">
    <source>
        <dbReference type="SAM" id="MobiDB-lite"/>
    </source>
</evidence>
<evidence type="ECO:0000313" key="3">
    <source>
        <dbReference type="Proteomes" id="UP000198217"/>
    </source>
</evidence>
<proteinExistence type="predicted"/>
<organism evidence="2 3">
    <name type="scientific">Micromonospora echinaurantiaca</name>
    <dbReference type="NCBI Taxonomy" id="47857"/>
    <lineage>
        <taxon>Bacteria</taxon>
        <taxon>Bacillati</taxon>
        <taxon>Actinomycetota</taxon>
        <taxon>Actinomycetes</taxon>
        <taxon>Micromonosporales</taxon>
        <taxon>Micromonosporaceae</taxon>
        <taxon>Micromonospora</taxon>
    </lineage>
</organism>
<dbReference type="InterPro" id="IPR036388">
    <property type="entry name" value="WH-like_DNA-bd_sf"/>
</dbReference>
<reference evidence="2 3" key="1">
    <citation type="submission" date="2016-06" db="EMBL/GenBank/DDBJ databases">
        <authorList>
            <person name="Kjaerup R.B."/>
            <person name="Dalgaard T.S."/>
            <person name="Juul-Madsen H.R."/>
        </authorList>
    </citation>
    <scope>NUCLEOTIDE SEQUENCE [LARGE SCALE GENOMIC DNA]</scope>
    <source>
        <strain evidence="2 3">DSM 43904</strain>
    </source>
</reference>
<dbReference type="InterPro" id="IPR011991">
    <property type="entry name" value="ArsR-like_HTH"/>
</dbReference>
<dbReference type="CDD" id="cd00090">
    <property type="entry name" value="HTH_ARSR"/>
    <property type="match status" value="1"/>
</dbReference>
<feature type="compositionally biased region" description="Low complexity" evidence="1">
    <location>
        <begin position="223"/>
        <end position="238"/>
    </location>
</feature>
<gene>
    <name evidence="2" type="ORF">GA0070609_6319</name>
</gene>
<dbReference type="Gene3D" id="6.10.140.2180">
    <property type="match status" value="1"/>
</dbReference>
<dbReference type="SUPFAM" id="SSF46785">
    <property type="entry name" value="Winged helix' DNA-binding domain"/>
    <property type="match status" value="1"/>
</dbReference>
<accession>A0A1C5KBX6</accession>
<dbReference type="Proteomes" id="UP000198217">
    <property type="component" value="Chromosome I"/>
</dbReference>
<dbReference type="RefSeq" id="WP_088997087.1">
    <property type="nucleotide sequence ID" value="NZ_LT607750.1"/>
</dbReference>
<feature type="region of interest" description="Disordered" evidence="1">
    <location>
        <begin position="187"/>
        <end position="252"/>
    </location>
</feature>
<dbReference type="EMBL" id="LT607750">
    <property type="protein sequence ID" value="SCG80230.1"/>
    <property type="molecule type" value="Genomic_DNA"/>
</dbReference>
<sequence length="252" mass="27225">MSLSRVKLTDPTALRGYAHPLRMTLVGLLRQHGPMTATQAAARLGESVPSCSFHLRQLAKYGLAERVPGADARERPWRATAQVTSWDDASDDPVLRAATDELTATQLAQYTRRAEEFLARRADEPTAWRAVTGFSDMTLHLTPDELGELTRRIDALLAEYEDRLTDPGRRPAGSRKVSLIQLALLPDPAPAEPEPTSAEPAPASASAEPRPKPPTESTRKRVAAAAKPKPGAAVEPEPTATSTDRSDDGGPR</sequence>
<feature type="compositionally biased region" description="Basic and acidic residues" evidence="1">
    <location>
        <begin position="209"/>
        <end position="219"/>
    </location>
</feature>